<keyword evidence="5" id="KW-0539">Nucleus</keyword>
<dbReference type="AlphaFoldDB" id="A0A8S3QBS4"/>
<evidence type="ECO:0000256" key="3">
    <source>
        <dbReference type="ARBA" id="ARBA00015444"/>
    </source>
</evidence>
<evidence type="ECO:0000256" key="1">
    <source>
        <dbReference type="ARBA" id="ARBA00004123"/>
    </source>
</evidence>
<feature type="domain" description="RWD" evidence="6">
    <location>
        <begin position="52"/>
        <end position="157"/>
    </location>
</feature>
<dbReference type="GO" id="GO:0005634">
    <property type="term" value="C:nucleus"/>
    <property type="evidence" value="ECO:0007669"/>
    <property type="project" value="UniProtKB-SubCell"/>
</dbReference>
<evidence type="ECO:0000313" key="7">
    <source>
        <dbReference type="EMBL" id="CAG2193563.1"/>
    </source>
</evidence>
<dbReference type="EMBL" id="CAJPWZ010000460">
    <property type="protein sequence ID" value="CAG2193563.1"/>
    <property type="molecule type" value="Genomic_DNA"/>
</dbReference>
<organism evidence="7 8">
    <name type="scientific">Mytilus edulis</name>
    <name type="common">Blue mussel</name>
    <dbReference type="NCBI Taxonomy" id="6550"/>
    <lineage>
        <taxon>Eukaryota</taxon>
        <taxon>Metazoa</taxon>
        <taxon>Spiralia</taxon>
        <taxon>Lophotrochozoa</taxon>
        <taxon>Mollusca</taxon>
        <taxon>Bivalvia</taxon>
        <taxon>Autobranchia</taxon>
        <taxon>Pteriomorphia</taxon>
        <taxon>Mytilida</taxon>
        <taxon>Mytiloidea</taxon>
        <taxon>Mytilidae</taxon>
        <taxon>Mytilinae</taxon>
        <taxon>Mytilus</taxon>
    </lineage>
</organism>
<protein>
    <recommendedName>
        <fullName evidence="3">RWD domain-containing protein 3</fullName>
    </recommendedName>
</protein>
<dbReference type="SUPFAM" id="SSF54495">
    <property type="entry name" value="UBC-like"/>
    <property type="match status" value="1"/>
</dbReference>
<dbReference type="SMART" id="SM00591">
    <property type="entry name" value="RWD"/>
    <property type="match status" value="1"/>
</dbReference>
<sequence length="302" mass="35256">MDFEVVSHEKLYNNEFHIDEHNLPVSSVHFVIQQVSSEAHLYQHYGMSELDEEIQSLKSFYCQPGEFAVKEFGNNKQILVHLKHNQPSQKPILINVDLRVTESYPERIPDIIVNSSQLTHEVLTIMRKDATECAHQNRGQAMIFVVLCSIQDNLDKLVDEQYSLKVPEEDKTGDVWNCLLLLDHMRAKSKYIKTIHKWTQELHLKGRLLFYGKLILILLQGQHVNIKDYLIRHRSVNVDVDSHGRSCKERMMTVICEEKATGSKRFPDFTVVEYALKEDLVKLFSDFDLSTLYCKYIKDVYL</sequence>
<comment type="subcellular location">
    <subcellularLocation>
        <location evidence="2">Cytoplasm</location>
    </subcellularLocation>
    <subcellularLocation>
        <location evidence="1">Nucleus</location>
    </subcellularLocation>
</comment>
<dbReference type="InterPro" id="IPR016135">
    <property type="entry name" value="UBQ-conjugating_enzyme/RWD"/>
</dbReference>
<reference evidence="7" key="1">
    <citation type="submission" date="2021-03" db="EMBL/GenBank/DDBJ databases">
        <authorList>
            <person name="Bekaert M."/>
        </authorList>
    </citation>
    <scope>NUCLEOTIDE SEQUENCE</scope>
</reference>
<dbReference type="CDD" id="cd24164">
    <property type="entry name" value="RWDD3_C"/>
    <property type="match status" value="1"/>
</dbReference>
<dbReference type="PANTHER" id="PTHR15628:SF1">
    <property type="entry name" value="RWD DOMAIN-CONTAINING PROTEIN 3"/>
    <property type="match status" value="1"/>
</dbReference>
<keyword evidence="4" id="KW-0963">Cytoplasm</keyword>
<dbReference type="Proteomes" id="UP000683360">
    <property type="component" value="Unassembled WGS sequence"/>
</dbReference>
<name>A0A8S3QBS4_MYTED</name>
<dbReference type="GO" id="GO:0005737">
    <property type="term" value="C:cytoplasm"/>
    <property type="evidence" value="ECO:0007669"/>
    <property type="project" value="UniProtKB-SubCell"/>
</dbReference>
<evidence type="ECO:0000259" key="6">
    <source>
        <dbReference type="PROSITE" id="PS50908"/>
    </source>
</evidence>
<dbReference type="InterPro" id="IPR006575">
    <property type="entry name" value="RWD_dom"/>
</dbReference>
<accession>A0A8S3QBS4</accession>
<dbReference type="InterPro" id="IPR038840">
    <property type="entry name" value="RWDD3"/>
</dbReference>
<dbReference type="Gene3D" id="3.10.110.10">
    <property type="entry name" value="Ubiquitin Conjugating Enzyme"/>
    <property type="match status" value="1"/>
</dbReference>
<dbReference type="GO" id="GO:0033235">
    <property type="term" value="P:positive regulation of protein sumoylation"/>
    <property type="evidence" value="ECO:0007669"/>
    <property type="project" value="InterPro"/>
</dbReference>
<evidence type="ECO:0000313" key="8">
    <source>
        <dbReference type="Proteomes" id="UP000683360"/>
    </source>
</evidence>
<dbReference type="Pfam" id="PF05773">
    <property type="entry name" value="RWD"/>
    <property type="match status" value="1"/>
</dbReference>
<dbReference type="OrthoDB" id="167315at2759"/>
<dbReference type="PROSITE" id="PS50908">
    <property type="entry name" value="RWD"/>
    <property type="match status" value="1"/>
</dbReference>
<comment type="caution">
    <text evidence="7">The sequence shown here is derived from an EMBL/GenBank/DDBJ whole genome shotgun (WGS) entry which is preliminary data.</text>
</comment>
<evidence type="ECO:0000256" key="2">
    <source>
        <dbReference type="ARBA" id="ARBA00004496"/>
    </source>
</evidence>
<evidence type="ECO:0000256" key="5">
    <source>
        <dbReference type="ARBA" id="ARBA00023242"/>
    </source>
</evidence>
<proteinExistence type="predicted"/>
<dbReference type="PANTHER" id="PTHR15628">
    <property type="entry name" value="RWD DOMAIN-CONTAINING PROTEIN 3"/>
    <property type="match status" value="1"/>
</dbReference>
<dbReference type="GO" id="GO:1902073">
    <property type="term" value="P:positive regulation of hypoxia-inducible factor-1alpha signaling pathway"/>
    <property type="evidence" value="ECO:0007669"/>
    <property type="project" value="InterPro"/>
</dbReference>
<keyword evidence="8" id="KW-1185">Reference proteome</keyword>
<gene>
    <name evidence="7" type="ORF">MEDL_8588</name>
</gene>
<evidence type="ECO:0000256" key="4">
    <source>
        <dbReference type="ARBA" id="ARBA00022490"/>
    </source>
</evidence>